<reference evidence="1 2" key="1">
    <citation type="submission" date="2018-01" db="EMBL/GenBank/DDBJ databases">
        <authorList>
            <person name="Paulsen S."/>
            <person name="Gram L.K."/>
        </authorList>
    </citation>
    <scope>NUCLEOTIDE SEQUENCE [LARGE SCALE GENOMIC DNA]</scope>
    <source>
        <strain evidence="1 2">S2599</strain>
    </source>
</reference>
<reference evidence="2" key="2">
    <citation type="submission" date="2019-06" db="EMBL/GenBank/DDBJ databases">
        <title>Co-occurence of chitin degradation, pigmentation and bioactivity in marine Pseudoalteromonas.</title>
        <authorList>
            <person name="Sonnenschein E.C."/>
            <person name="Bech P.K."/>
        </authorList>
    </citation>
    <scope>NUCLEOTIDE SEQUENCE [LARGE SCALE GENOMIC DNA]</scope>
    <source>
        <strain evidence="2">S2599</strain>
    </source>
</reference>
<protein>
    <submittedName>
        <fullName evidence="1">Uncharacterized protein</fullName>
    </submittedName>
</protein>
<evidence type="ECO:0000313" key="2">
    <source>
        <dbReference type="Proteomes" id="UP000306719"/>
    </source>
</evidence>
<name>A0A5S3X3N4_9GAMM</name>
<sequence length="248" mass="28930">MSLSLNDSVTRFYLEKAEFYKGKYGDVYNPEVTFFKKMKAPINKVTSTKYYDKYKVGSLFLYALSKIPVFTYLSDFIKFAGSISGKLSKSSGDRLPYVETYTHDCLKNIDKYLYPTGNGEHAKNISQAIKDYGFASLNMAITLAQMDRIHYLLHFCDQQINERISKIGNIKWGPKKLASFIVDWERHSDLSRSDFKDGLTLRSHLKRDMELMNSIDRTIVEQALDIARVEYRRQINSKFVENKMMFFR</sequence>
<dbReference type="EMBL" id="PNCJ01000009">
    <property type="protein sequence ID" value="TMP38385.1"/>
    <property type="molecule type" value="Genomic_DNA"/>
</dbReference>
<proteinExistence type="predicted"/>
<gene>
    <name evidence="1" type="ORF">CWB98_06535</name>
</gene>
<dbReference type="AlphaFoldDB" id="A0A5S3X3N4"/>
<comment type="caution">
    <text evidence="1">The sequence shown here is derived from an EMBL/GenBank/DDBJ whole genome shotgun (WGS) entry which is preliminary data.</text>
</comment>
<accession>A0A5S3X3N4</accession>
<evidence type="ECO:0000313" key="1">
    <source>
        <dbReference type="EMBL" id="TMP38385.1"/>
    </source>
</evidence>
<dbReference type="RefSeq" id="WP_138544104.1">
    <property type="nucleotide sequence ID" value="NZ_PNCJ01000009.1"/>
</dbReference>
<organism evidence="1 2">
    <name type="scientific">Pseudoalteromonas rubra</name>
    <dbReference type="NCBI Taxonomy" id="43658"/>
    <lineage>
        <taxon>Bacteria</taxon>
        <taxon>Pseudomonadati</taxon>
        <taxon>Pseudomonadota</taxon>
        <taxon>Gammaproteobacteria</taxon>
        <taxon>Alteromonadales</taxon>
        <taxon>Pseudoalteromonadaceae</taxon>
        <taxon>Pseudoalteromonas</taxon>
    </lineage>
</organism>
<dbReference type="Proteomes" id="UP000306719">
    <property type="component" value="Unassembled WGS sequence"/>
</dbReference>